<feature type="non-terminal residue" evidence="2">
    <location>
        <position position="1"/>
    </location>
</feature>
<feature type="compositionally biased region" description="Basic residues" evidence="1">
    <location>
        <begin position="30"/>
        <end position="39"/>
    </location>
</feature>
<comment type="caution">
    <text evidence="2">The sequence shown here is derived from an EMBL/GenBank/DDBJ whole genome shotgun (WGS) entry which is preliminary data.</text>
</comment>
<evidence type="ECO:0000256" key="1">
    <source>
        <dbReference type="SAM" id="MobiDB-lite"/>
    </source>
</evidence>
<dbReference type="EMBL" id="RWGY01000011">
    <property type="protein sequence ID" value="TVU29134.1"/>
    <property type="molecule type" value="Genomic_DNA"/>
</dbReference>
<feature type="region of interest" description="Disordered" evidence="1">
    <location>
        <begin position="132"/>
        <end position="153"/>
    </location>
</feature>
<sequence>LGIGGGGGGAAAARGGGGGARRWGRGGCSSRRRRRRRSQVRCGAGRRSSQVPRSPARSRVRGGAAPGAAAGASPAAARLGGSWRCATRRRLRDPAEAAAARAMGEEQACSGMGGEGACSGEDAIRPQAAAAVPVEPAGDARQDAIGSDSHMDEAASNLSFTTRTEQEPKMRISFRVPGYTAYLDDGSSVFFEQEDHVVELNEIDGNF</sequence>
<feature type="compositionally biased region" description="Low complexity" evidence="1">
    <location>
        <begin position="40"/>
        <end position="79"/>
    </location>
</feature>
<dbReference type="Proteomes" id="UP000324897">
    <property type="component" value="Chromosome 1"/>
</dbReference>
<proteinExistence type="predicted"/>
<accession>A0A5J9V0U2</accession>
<keyword evidence="3" id="KW-1185">Reference proteome</keyword>
<dbReference type="AlphaFoldDB" id="A0A5J9V0U2"/>
<evidence type="ECO:0000313" key="2">
    <source>
        <dbReference type="EMBL" id="TVU29134.1"/>
    </source>
</evidence>
<gene>
    <name evidence="2" type="ORF">EJB05_20686</name>
</gene>
<reference evidence="2 3" key="1">
    <citation type="journal article" date="2019" name="Sci. Rep.">
        <title>A high-quality genome of Eragrostis curvula grass provides insights into Poaceae evolution and supports new strategies to enhance forage quality.</title>
        <authorList>
            <person name="Carballo J."/>
            <person name="Santos B.A.C.M."/>
            <person name="Zappacosta D."/>
            <person name="Garbus I."/>
            <person name="Selva J.P."/>
            <person name="Gallo C.A."/>
            <person name="Diaz A."/>
            <person name="Albertini E."/>
            <person name="Caccamo M."/>
            <person name="Echenique V."/>
        </authorList>
    </citation>
    <scope>NUCLEOTIDE SEQUENCE [LARGE SCALE GENOMIC DNA]</scope>
    <source>
        <strain evidence="3">cv. Victoria</strain>
        <tissue evidence="2">Leaf</tissue>
    </source>
</reference>
<feature type="region of interest" description="Disordered" evidence="1">
    <location>
        <begin position="1"/>
        <end position="79"/>
    </location>
</feature>
<evidence type="ECO:0000313" key="3">
    <source>
        <dbReference type="Proteomes" id="UP000324897"/>
    </source>
</evidence>
<protein>
    <submittedName>
        <fullName evidence="2">Uncharacterized protein</fullName>
    </submittedName>
</protein>
<name>A0A5J9V0U2_9POAL</name>
<dbReference type="Gramene" id="TVU29134">
    <property type="protein sequence ID" value="TVU29134"/>
    <property type="gene ID" value="EJB05_20686"/>
</dbReference>
<organism evidence="2 3">
    <name type="scientific">Eragrostis curvula</name>
    <name type="common">weeping love grass</name>
    <dbReference type="NCBI Taxonomy" id="38414"/>
    <lineage>
        <taxon>Eukaryota</taxon>
        <taxon>Viridiplantae</taxon>
        <taxon>Streptophyta</taxon>
        <taxon>Embryophyta</taxon>
        <taxon>Tracheophyta</taxon>
        <taxon>Spermatophyta</taxon>
        <taxon>Magnoliopsida</taxon>
        <taxon>Liliopsida</taxon>
        <taxon>Poales</taxon>
        <taxon>Poaceae</taxon>
        <taxon>PACMAD clade</taxon>
        <taxon>Chloridoideae</taxon>
        <taxon>Eragrostideae</taxon>
        <taxon>Eragrostidinae</taxon>
        <taxon>Eragrostis</taxon>
    </lineage>
</organism>
<feature type="compositionally biased region" description="Gly residues" evidence="1">
    <location>
        <begin position="1"/>
        <end position="27"/>
    </location>
</feature>